<evidence type="ECO:0000256" key="5">
    <source>
        <dbReference type="RuleBase" id="RU367124"/>
    </source>
</evidence>
<comment type="subcellular location">
    <subcellularLocation>
        <location evidence="1 5">Secreted</location>
    </subcellularLocation>
</comment>
<comment type="domain">
    <text evidence="5">The RxLR-dEER motif acts to carry the protein into the host cell cytoplasm through binding to cell surface phosphatidylinositol-3-phosphate.</text>
</comment>
<dbReference type="InterPro" id="IPR031825">
    <property type="entry name" value="RXLR"/>
</dbReference>
<sequence>MRLNLLLVAAAALVSISNAAPQSSTSVAKVSTDAAPSRFLRAETKTQVGEDSFDPEEEERLIFYGKLDKVDDILKQMNLADDVVLKKLVARGKGGVEQLVTSEKGVKKITIMTKNGKKSFTNIDIDNMRKIEANPLIKSQIKLWKTDKRSPLSVIKDLKRKKIPQNDVAWEASRLYSAFSGRKFSSLNPTGF</sequence>
<keyword evidence="3 5" id="KW-0964">Secreted</keyword>
<comment type="caution">
    <text evidence="6">The sequence shown here is derived from an EMBL/GenBank/DDBJ whole genome shotgun (WGS) entry which is preliminary data.</text>
</comment>
<comment type="function">
    <text evidence="5">Effector that suppresses plant defense responses during pathogen infection.</text>
</comment>
<accession>A0AAD9GBH5</accession>
<evidence type="ECO:0000256" key="4">
    <source>
        <dbReference type="ARBA" id="ARBA00022729"/>
    </source>
</evidence>
<dbReference type="Proteomes" id="UP001259832">
    <property type="component" value="Unassembled WGS sequence"/>
</dbReference>
<organism evidence="6 7">
    <name type="scientific">Phytophthora citrophthora</name>
    <dbReference type="NCBI Taxonomy" id="4793"/>
    <lineage>
        <taxon>Eukaryota</taxon>
        <taxon>Sar</taxon>
        <taxon>Stramenopiles</taxon>
        <taxon>Oomycota</taxon>
        <taxon>Peronosporomycetes</taxon>
        <taxon>Peronosporales</taxon>
        <taxon>Peronosporaceae</taxon>
        <taxon>Phytophthora</taxon>
    </lineage>
</organism>
<proteinExistence type="inferred from homology"/>
<keyword evidence="7" id="KW-1185">Reference proteome</keyword>
<comment type="similarity">
    <text evidence="2 5">Belongs to the RxLR effector family.</text>
</comment>
<evidence type="ECO:0000313" key="6">
    <source>
        <dbReference type="EMBL" id="KAK1935428.1"/>
    </source>
</evidence>
<evidence type="ECO:0000256" key="2">
    <source>
        <dbReference type="ARBA" id="ARBA00010400"/>
    </source>
</evidence>
<name>A0AAD9GBH5_9STRA</name>
<reference evidence="6" key="1">
    <citation type="submission" date="2023-08" db="EMBL/GenBank/DDBJ databases">
        <title>Reference Genome Resource for the Citrus Pathogen Phytophthora citrophthora.</title>
        <authorList>
            <person name="Moller H."/>
            <person name="Coetzee B."/>
            <person name="Rose L.J."/>
            <person name="Van Niekerk J.M."/>
        </authorList>
    </citation>
    <scope>NUCLEOTIDE SEQUENCE</scope>
    <source>
        <strain evidence="6">STE-U-9442</strain>
    </source>
</reference>
<evidence type="ECO:0000256" key="1">
    <source>
        <dbReference type="ARBA" id="ARBA00004613"/>
    </source>
</evidence>
<gene>
    <name evidence="6" type="ORF">P3T76_010653</name>
</gene>
<evidence type="ECO:0000256" key="3">
    <source>
        <dbReference type="ARBA" id="ARBA00022525"/>
    </source>
</evidence>
<evidence type="ECO:0000313" key="7">
    <source>
        <dbReference type="Proteomes" id="UP001259832"/>
    </source>
</evidence>
<feature type="chain" id="PRO_5044990399" description="RxLR effector protein" evidence="5">
    <location>
        <begin position="20"/>
        <end position="192"/>
    </location>
</feature>
<protein>
    <recommendedName>
        <fullName evidence="5">RxLR effector protein</fullName>
    </recommendedName>
</protein>
<dbReference type="EMBL" id="JASMQC010000023">
    <property type="protein sequence ID" value="KAK1935428.1"/>
    <property type="molecule type" value="Genomic_DNA"/>
</dbReference>
<keyword evidence="4 5" id="KW-0732">Signal</keyword>
<dbReference type="AlphaFoldDB" id="A0AAD9GBH5"/>
<feature type="signal peptide" evidence="5">
    <location>
        <begin position="1"/>
        <end position="19"/>
    </location>
</feature>
<dbReference type="Pfam" id="PF16810">
    <property type="entry name" value="RXLR"/>
    <property type="match status" value="1"/>
</dbReference>